<sequence>MPSCRQCKAKRFFYEINNFCCAEGSIFLAANAVSEPLYRLLFVSNNPESIQFQTYARTYNNKFAFTSFRVKFDRNLSQRNRGIYTFRVQGQIYHYLSDLIPSNGRPSNLQLYFYDIEHEFENCILDSTRMDLSVIAQLMDILRVNPYYTFFRSLGDLPSLECQKICIRSDFGLDQRVYNAPTSSEVAAIWVEDDTLEQVTPRDIFVYNHVGGSHIVQYYFGCYDSFQYPLLFVTSR</sequence>
<dbReference type="Proteomes" id="UP000811609">
    <property type="component" value="Chromosome 11"/>
</dbReference>
<evidence type="ECO:0000313" key="2">
    <source>
        <dbReference type="Proteomes" id="UP000811609"/>
    </source>
</evidence>
<dbReference type="EMBL" id="CM031819">
    <property type="protein sequence ID" value="KAG6637109.1"/>
    <property type="molecule type" value="Genomic_DNA"/>
</dbReference>
<reference evidence="1" key="1">
    <citation type="submission" date="2020-12" db="EMBL/GenBank/DDBJ databases">
        <title>WGS assembly of Carya illinoinensis cv. Pawnee.</title>
        <authorList>
            <person name="Platts A."/>
            <person name="Shu S."/>
            <person name="Wright S."/>
            <person name="Barry K."/>
            <person name="Edger P."/>
            <person name="Pires J.C."/>
            <person name="Schmutz J."/>
        </authorList>
    </citation>
    <scope>NUCLEOTIDE SEQUENCE</scope>
    <source>
        <tissue evidence="1">Leaf</tissue>
    </source>
</reference>
<accession>A0A8T1NZW9</accession>
<comment type="caution">
    <text evidence="1">The sequence shown here is derived from an EMBL/GenBank/DDBJ whole genome shotgun (WGS) entry which is preliminary data.</text>
</comment>
<keyword evidence="2" id="KW-1185">Reference proteome</keyword>
<protein>
    <submittedName>
        <fullName evidence="1">Uncharacterized protein</fullName>
    </submittedName>
</protein>
<gene>
    <name evidence="1" type="ORF">CIPAW_11G156500</name>
</gene>
<dbReference type="PANTHER" id="PTHR45786">
    <property type="entry name" value="DNA BINDING PROTEIN-LIKE"/>
    <property type="match status" value="1"/>
</dbReference>
<name>A0A8T1NZW9_CARIL</name>
<evidence type="ECO:0000313" key="1">
    <source>
        <dbReference type="EMBL" id="KAG6637109.1"/>
    </source>
</evidence>
<dbReference type="AlphaFoldDB" id="A0A8T1NZW9"/>
<organism evidence="1 2">
    <name type="scientific">Carya illinoinensis</name>
    <name type="common">Pecan</name>
    <dbReference type="NCBI Taxonomy" id="32201"/>
    <lineage>
        <taxon>Eukaryota</taxon>
        <taxon>Viridiplantae</taxon>
        <taxon>Streptophyta</taxon>
        <taxon>Embryophyta</taxon>
        <taxon>Tracheophyta</taxon>
        <taxon>Spermatophyta</taxon>
        <taxon>Magnoliopsida</taxon>
        <taxon>eudicotyledons</taxon>
        <taxon>Gunneridae</taxon>
        <taxon>Pentapetalae</taxon>
        <taxon>rosids</taxon>
        <taxon>fabids</taxon>
        <taxon>Fagales</taxon>
        <taxon>Juglandaceae</taxon>
        <taxon>Carya</taxon>
    </lineage>
</organism>
<dbReference type="PANTHER" id="PTHR45786:SF78">
    <property type="entry name" value="ATP-DEPENDENT DNA HELICASE"/>
    <property type="match status" value="1"/>
</dbReference>
<proteinExistence type="predicted"/>